<protein>
    <submittedName>
        <fullName evidence="1">Uncharacterized protein</fullName>
    </submittedName>
</protein>
<sequence length="66" mass="7293">MPPIMVKSHLVWKANSVSAKHTTAVMPTAMNTASPWWNELITPIKNDSASVNTPSKMKFIGALRRT</sequence>
<name>A0A8S1C305_9INSE</name>
<evidence type="ECO:0000313" key="2">
    <source>
        <dbReference type="Proteomes" id="UP000494165"/>
    </source>
</evidence>
<comment type="caution">
    <text evidence="1">The sequence shown here is derived from an EMBL/GenBank/DDBJ whole genome shotgun (WGS) entry which is preliminary data.</text>
</comment>
<dbReference type="EMBL" id="CADEPI010000006">
    <property type="protein sequence ID" value="CAB3361636.1"/>
    <property type="molecule type" value="Genomic_DNA"/>
</dbReference>
<reference evidence="1 2" key="1">
    <citation type="submission" date="2020-04" db="EMBL/GenBank/DDBJ databases">
        <authorList>
            <person name="Alioto T."/>
            <person name="Alioto T."/>
            <person name="Gomez Garrido J."/>
        </authorList>
    </citation>
    <scope>NUCLEOTIDE SEQUENCE [LARGE SCALE GENOMIC DNA]</scope>
</reference>
<dbReference type="AlphaFoldDB" id="A0A8S1C305"/>
<accession>A0A8S1C305</accession>
<proteinExistence type="predicted"/>
<gene>
    <name evidence="1" type="ORF">CLODIP_2_CD15820</name>
</gene>
<keyword evidence="2" id="KW-1185">Reference proteome</keyword>
<evidence type="ECO:0000313" key="1">
    <source>
        <dbReference type="EMBL" id="CAB3361636.1"/>
    </source>
</evidence>
<dbReference type="Proteomes" id="UP000494165">
    <property type="component" value="Unassembled WGS sequence"/>
</dbReference>
<organism evidence="1 2">
    <name type="scientific">Cloeon dipterum</name>
    <dbReference type="NCBI Taxonomy" id="197152"/>
    <lineage>
        <taxon>Eukaryota</taxon>
        <taxon>Metazoa</taxon>
        <taxon>Ecdysozoa</taxon>
        <taxon>Arthropoda</taxon>
        <taxon>Hexapoda</taxon>
        <taxon>Insecta</taxon>
        <taxon>Pterygota</taxon>
        <taxon>Palaeoptera</taxon>
        <taxon>Ephemeroptera</taxon>
        <taxon>Pisciforma</taxon>
        <taxon>Baetidae</taxon>
        <taxon>Cloeon</taxon>
    </lineage>
</organism>